<reference evidence="4 5" key="1">
    <citation type="submission" date="2020-05" db="EMBL/GenBank/DDBJ databases">
        <title>Thiomicrorhabdus sediminis sp.nov. and Thiomicrorhabdus xiamenensis sp.nov., novel sulfur-oxidizing bacteria isolated from coastal sediment.</title>
        <authorList>
            <person name="Liu X."/>
        </authorList>
    </citation>
    <scope>NUCLEOTIDE SEQUENCE [LARGE SCALE GENOMIC DNA]</scope>
    <source>
        <strain evidence="4 5">G2</strain>
    </source>
</reference>
<dbReference type="Gene3D" id="3.40.710.10">
    <property type="entry name" value="DD-peptidase/beta-lactamase superfamily"/>
    <property type="match status" value="2"/>
</dbReference>
<dbReference type="Proteomes" id="UP000504724">
    <property type="component" value="Chromosome"/>
</dbReference>
<keyword evidence="3" id="KW-0732">Signal</keyword>
<dbReference type="KEGG" id="txa:HQN79_03465"/>
<evidence type="ECO:0000313" key="5">
    <source>
        <dbReference type="Proteomes" id="UP000504724"/>
    </source>
</evidence>
<accession>A0A7D4NQH9</accession>
<gene>
    <name evidence="4" type="ORF">HQN79_03465</name>
</gene>
<keyword evidence="2" id="KW-0378">Hydrolase</keyword>
<dbReference type="PANTHER" id="PTHR30023">
    <property type="entry name" value="D-ALANYL-D-ALANINE CARBOXYPEPTIDASE"/>
    <property type="match status" value="1"/>
</dbReference>
<evidence type="ECO:0000256" key="2">
    <source>
        <dbReference type="ARBA" id="ARBA00022801"/>
    </source>
</evidence>
<dbReference type="PRINTS" id="PR00922">
    <property type="entry name" value="DADACBPTASE3"/>
</dbReference>
<dbReference type="InterPro" id="IPR012338">
    <property type="entry name" value="Beta-lactam/transpept-like"/>
</dbReference>
<comment type="similarity">
    <text evidence="1">Belongs to the peptidase S13 family.</text>
</comment>
<evidence type="ECO:0000256" key="3">
    <source>
        <dbReference type="SAM" id="SignalP"/>
    </source>
</evidence>
<sequence length="436" mass="48403">MRSILRIFRQAAVSSALLLSLAACASTDQLHFSGKEYALYKTLNPAALLIATPDGEPLFADHADQPLIPASTTKLITALLALRHWGEDYRFYTDFSVRLSPGDAAPVLQISAYGDPFLVSEEMALLAGNLATRLRAQGIKRLSQIQLVNQWFETDIRLPGTGESLNPYDAVNGAFAVNFNSIKLRKDAGGWSSAEEQTPMTATSKRIAEQSGLTLKVGQSERINIGKDDMLNRQYAAEILIAFLQREGVEVEHAELQSTPLSGHDGAPEILRYRHYNSRTLAEVIRPMMKYSTNFIANQIALNLSADLYGAPASAAKLQKLYAEQLPSIFGWKRNDVHFLDGAGLSRDNSISALQLMAVLQAFEPWRHLLPEVEEGVYAKSGSLIGVSTLAGYLHHHQQWLPFVFLSNQRVPYHFRNRLAKSLKAQLPREFILSQQ</sequence>
<keyword evidence="4" id="KW-0121">Carboxypeptidase</keyword>
<feature type="chain" id="PRO_5028915077" evidence="3">
    <location>
        <begin position="26"/>
        <end position="436"/>
    </location>
</feature>
<protein>
    <submittedName>
        <fullName evidence="4">D-alanyl-D-alanine carboxypeptidase</fullName>
    </submittedName>
</protein>
<dbReference type="GO" id="GO:0000270">
    <property type="term" value="P:peptidoglycan metabolic process"/>
    <property type="evidence" value="ECO:0007669"/>
    <property type="project" value="TreeGrafter"/>
</dbReference>
<keyword evidence="4" id="KW-0645">Protease</keyword>
<dbReference type="SUPFAM" id="SSF56601">
    <property type="entry name" value="beta-lactamase/transpeptidase-like"/>
    <property type="match status" value="1"/>
</dbReference>
<dbReference type="PANTHER" id="PTHR30023:SF0">
    <property type="entry name" value="PENICILLIN-SENSITIVE CARBOXYPEPTIDASE A"/>
    <property type="match status" value="1"/>
</dbReference>
<dbReference type="Pfam" id="PF02113">
    <property type="entry name" value="Peptidase_S13"/>
    <property type="match status" value="1"/>
</dbReference>
<organism evidence="4 5">
    <name type="scientific">Thiomicrorhabdus xiamenensis</name>
    <dbReference type="NCBI Taxonomy" id="2739063"/>
    <lineage>
        <taxon>Bacteria</taxon>
        <taxon>Pseudomonadati</taxon>
        <taxon>Pseudomonadota</taxon>
        <taxon>Gammaproteobacteria</taxon>
        <taxon>Thiotrichales</taxon>
        <taxon>Piscirickettsiaceae</taxon>
        <taxon>Thiomicrorhabdus</taxon>
    </lineage>
</organism>
<evidence type="ECO:0000313" key="4">
    <source>
        <dbReference type="EMBL" id="QKI88690.1"/>
    </source>
</evidence>
<dbReference type="GO" id="GO:0006508">
    <property type="term" value="P:proteolysis"/>
    <property type="evidence" value="ECO:0007669"/>
    <property type="project" value="InterPro"/>
</dbReference>
<dbReference type="AlphaFoldDB" id="A0A7D4NQH9"/>
<dbReference type="GO" id="GO:0004185">
    <property type="term" value="F:serine-type carboxypeptidase activity"/>
    <property type="evidence" value="ECO:0007669"/>
    <property type="project" value="InterPro"/>
</dbReference>
<name>A0A7D4NQH9_9GAMM</name>
<evidence type="ECO:0000256" key="1">
    <source>
        <dbReference type="ARBA" id="ARBA00006096"/>
    </source>
</evidence>
<dbReference type="InterPro" id="IPR000667">
    <property type="entry name" value="Peptidase_S13"/>
</dbReference>
<dbReference type="EMBL" id="CP054020">
    <property type="protein sequence ID" value="QKI88690.1"/>
    <property type="molecule type" value="Genomic_DNA"/>
</dbReference>
<proteinExistence type="inferred from homology"/>
<keyword evidence="5" id="KW-1185">Reference proteome</keyword>
<dbReference type="PROSITE" id="PS51257">
    <property type="entry name" value="PROKAR_LIPOPROTEIN"/>
    <property type="match status" value="1"/>
</dbReference>
<feature type="signal peptide" evidence="3">
    <location>
        <begin position="1"/>
        <end position="25"/>
    </location>
</feature>
<dbReference type="RefSeq" id="WP_173284303.1">
    <property type="nucleotide sequence ID" value="NZ_CP054020.1"/>
</dbReference>